<dbReference type="SUPFAM" id="SSF54171">
    <property type="entry name" value="DNA-binding domain"/>
    <property type="match status" value="1"/>
</dbReference>
<keyword evidence="3" id="KW-0238">DNA-binding</keyword>
<dbReference type="SMART" id="SM00380">
    <property type="entry name" value="AP2"/>
    <property type="match status" value="1"/>
</dbReference>
<dbReference type="InterPro" id="IPR050913">
    <property type="entry name" value="AP2/ERF_ERF"/>
</dbReference>
<dbReference type="Proteomes" id="UP001412067">
    <property type="component" value="Unassembled WGS sequence"/>
</dbReference>
<evidence type="ECO:0000256" key="4">
    <source>
        <dbReference type="ARBA" id="ARBA00023163"/>
    </source>
</evidence>
<evidence type="ECO:0000256" key="6">
    <source>
        <dbReference type="SAM" id="MobiDB-lite"/>
    </source>
</evidence>
<keyword evidence="5" id="KW-0539">Nucleus</keyword>
<dbReference type="PROSITE" id="PS51032">
    <property type="entry name" value="AP2_ERF"/>
    <property type="match status" value="1"/>
</dbReference>
<evidence type="ECO:0000259" key="7">
    <source>
        <dbReference type="PROSITE" id="PS51032"/>
    </source>
</evidence>
<organism evidence="8 9">
    <name type="scientific">Platanthera guangdongensis</name>
    <dbReference type="NCBI Taxonomy" id="2320717"/>
    <lineage>
        <taxon>Eukaryota</taxon>
        <taxon>Viridiplantae</taxon>
        <taxon>Streptophyta</taxon>
        <taxon>Embryophyta</taxon>
        <taxon>Tracheophyta</taxon>
        <taxon>Spermatophyta</taxon>
        <taxon>Magnoliopsida</taxon>
        <taxon>Liliopsida</taxon>
        <taxon>Asparagales</taxon>
        <taxon>Orchidaceae</taxon>
        <taxon>Orchidoideae</taxon>
        <taxon>Orchideae</taxon>
        <taxon>Orchidinae</taxon>
        <taxon>Platanthera</taxon>
    </lineage>
</organism>
<evidence type="ECO:0000256" key="1">
    <source>
        <dbReference type="ARBA" id="ARBA00004123"/>
    </source>
</evidence>
<protein>
    <recommendedName>
        <fullName evidence="7">AP2/ERF domain-containing protein</fullName>
    </recommendedName>
</protein>
<name>A0ABR2M2R6_9ASPA</name>
<evidence type="ECO:0000256" key="2">
    <source>
        <dbReference type="ARBA" id="ARBA00023015"/>
    </source>
</evidence>
<sequence>MRAMNPPNIAAGDTRKRMAGKKSGKTFKRTRIFRITWTDADATDSSSSEEDDAAADPKEMKRRFREIGTETTAQTPDRKSSWRKPPAARPPLYPNRKKIVGVRRRQWGRFSSEIRDPVLNKRVWLGTFDTAEQAAAAYDIAALQVKEGKSVTIFPASKITGRISKSPESEAEPLPSPASVLQFGNGKLGSGQWTGCGEGDALGVTVKTQVNLKKSFRQIPGTPEYSQIEEIWLLQAATTAQFWM</sequence>
<dbReference type="PANTHER" id="PTHR31194:SF166">
    <property type="entry name" value="PATHOGENESIS-RELATED GENES TRANSCRIPTIONAL ACTIVATOR PTI6"/>
    <property type="match status" value="1"/>
</dbReference>
<dbReference type="PRINTS" id="PR00367">
    <property type="entry name" value="ETHRSPELEMNT"/>
</dbReference>
<dbReference type="PANTHER" id="PTHR31194">
    <property type="entry name" value="SHN SHINE , DNA BINDING / TRANSCRIPTION FACTOR"/>
    <property type="match status" value="1"/>
</dbReference>
<feature type="region of interest" description="Disordered" evidence="6">
    <location>
        <begin position="1"/>
        <end position="97"/>
    </location>
</feature>
<proteinExistence type="predicted"/>
<reference evidence="8 9" key="1">
    <citation type="journal article" date="2022" name="Nat. Plants">
        <title>Genomes of leafy and leafless Platanthera orchids illuminate the evolution of mycoheterotrophy.</title>
        <authorList>
            <person name="Li M.H."/>
            <person name="Liu K.W."/>
            <person name="Li Z."/>
            <person name="Lu H.C."/>
            <person name="Ye Q.L."/>
            <person name="Zhang D."/>
            <person name="Wang J.Y."/>
            <person name="Li Y.F."/>
            <person name="Zhong Z.M."/>
            <person name="Liu X."/>
            <person name="Yu X."/>
            <person name="Liu D.K."/>
            <person name="Tu X.D."/>
            <person name="Liu B."/>
            <person name="Hao Y."/>
            <person name="Liao X.Y."/>
            <person name="Jiang Y.T."/>
            <person name="Sun W.H."/>
            <person name="Chen J."/>
            <person name="Chen Y.Q."/>
            <person name="Ai Y."/>
            <person name="Zhai J.W."/>
            <person name="Wu S.S."/>
            <person name="Zhou Z."/>
            <person name="Hsiao Y.Y."/>
            <person name="Wu W.L."/>
            <person name="Chen Y.Y."/>
            <person name="Lin Y.F."/>
            <person name="Hsu J.L."/>
            <person name="Li C.Y."/>
            <person name="Wang Z.W."/>
            <person name="Zhao X."/>
            <person name="Zhong W.Y."/>
            <person name="Ma X.K."/>
            <person name="Ma L."/>
            <person name="Huang J."/>
            <person name="Chen G.Z."/>
            <person name="Huang M.Z."/>
            <person name="Huang L."/>
            <person name="Peng D.H."/>
            <person name="Luo Y.B."/>
            <person name="Zou S.Q."/>
            <person name="Chen S.P."/>
            <person name="Lan S."/>
            <person name="Tsai W.C."/>
            <person name="Van de Peer Y."/>
            <person name="Liu Z.J."/>
        </authorList>
    </citation>
    <scope>NUCLEOTIDE SEQUENCE [LARGE SCALE GENOMIC DNA]</scope>
    <source>
        <strain evidence="8">Lor288</strain>
    </source>
</reference>
<dbReference type="InterPro" id="IPR001471">
    <property type="entry name" value="AP2/ERF_dom"/>
</dbReference>
<accession>A0ABR2M2R6</accession>
<dbReference type="CDD" id="cd00018">
    <property type="entry name" value="AP2"/>
    <property type="match status" value="1"/>
</dbReference>
<evidence type="ECO:0000313" key="9">
    <source>
        <dbReference type="Proteomes" id="UP001412067"/>
    </source>
</evidence>
<dbReference type="InterPro" id="IPR036955">
    <property type="entry name" value="AP2/ERF_dom_sf"/>
</dbReference>
<keyword evidence="2" id="KW-0805">Transcription regulation</keyword>
<keyword evidence="4" id="KW-0804">Transcription</keyword>
<evidence type="ECO:0000313" key="8">
    <source>
        <dbReference type="EMBL" id="KAK8958222.1"/>
    </source>
</evidence>
<comment type="caution">
    <text evidence="8">The sequence shown here is derived from an EMBL/GenBank/DDBJ whole genome shotgun (WGS) entry which is preliminary data.</text>
</comment>
<dbReference type="InterPro" id="IPR016177">
    <property type="entry name" value="DNA-bd_dom_sf"/>
</dbReference>
<evidence type="ECO:0000256" key="3">
    <source>
        <dbReference type="ARBA" id="ARBA00023125"/>
    </source>
</evidence>
<evidence type="ECO:0000256" key="5">
    <source>
        <dbReference type="ARBA" id="ARBA00023242"/>
    </source>
</evidence>
<dbReference type="Gene3D" id="3.30.730.10">
    <property type="entry name" value="AP2/ERF domain"/>
    <property type="match status" value="1"/>
</dbReference>
<feature type="compositionally biased region" description="Basic residues" evidence="6">
    <location>
        <begin position="17"/>
        <end position="32"/>
    </location>
</feature>
<keyword evidence="9" id="KW-1185">Reference proteome</keyword>
<dbReference type="EMBL" id="JBBWWR010000012">
    <property type="protein sequence ID" value="KAK8958222.1"/>
    <property type="molecule type" value="Genomic_DNA"/>
</dbReference>
<gene>
    <name evidence="8" type="ORF">KSP40_PGU002775</name>
</gene>
<feature type="domain" description="AP2/ERF" evidence="7">
    <location>
        <begin position="98"/>
        <end position="155"/>
    </location>
</feature>
<dbReference type="Pfam" id="PF00847">
    <property type="entry name" value="AP2"/>
    <property type="match status" value="1"/>
</dbReference>
<comment type="subcellular location">
    <subcellularLocation>
        <location evidence="1">Nucleus</location>
    </subcellularLocation>
</comment>